<dbReference type="Proteomes" id="UP000030641">
    <property type="component" value="Unassembled WGS sequence"/>
</dbReference>
<protein>
    <recommendedName>
        <fullName evidence="1">Aminoglycoside phosphotransferase domain-containing protein</fullName>
    </recommendedName>
</protein>
<name>A0A074YQD9_AURSE</name>
<dbReference type="InterPro" id="IPR051678">
    <property type="entry name" value="AGP_Transferase"/>
</dbReference>
<feature type="domain" description="Aminoglycoside phosphotransferase" evidence="1">
    <location>
        <begin position="13"/>
        <end position="253"/>
    </location>
</feature>
<reference evidence="2 3" key="1">
    <citation type="journal article" date="2014" name="BMC Genomics">
        <title>Genome sequencing of four Aureobasidium pullulans varieties: biotechnological potential, stress tolerance, and description of new species.</title>
        <authorList>
            <person name="Gostin Ar C."/>
            <person name="Ohm R.A."/>
            <person name="Kogej T."/>
            <person name="Sonjak S."/>
            <person name="Turk M."/>
            <person name="Zajc J."/>
            <person name="Zalar P."/>
            <person name="Grube M."/>
            <person name="Sun H."/>
            <person name="Han J."/>
            <person name="Sharma A."/>
            <person name="Chiniquy J."/>
            <person name="Ngan C.Y."/>
            <person name="Lipzen A."/>
            <person name="Barry K."/>
            <person name="Grigoriev I.V."/>
            <person name="Gunde-Cimerman N."/>
        </authorList>
    </citation>
    <scope>NUCLEOTIDE SEQUENCE [LARGE SCALE GENOMIC DNA]</scope>
    <source>
        <strain evidence="2 3">EXF-2481</strain>
    </source>
</reference>
<dbReference type="SUPFAM" id="SSF56112">
    <property type="entry name" value="Protein kinase-like (PK-like)"/>
    <property type="match status" value="1"/>
</dbReference>
<dbReference type="PANTHER" id="PTHR21310">
    <property type="entry name" value="AMINOGLYCOSIDE PHOSPHOTRANSFERASE-RELATED-RELATED"/>
    <property type="match status" value="1"/>
</dbReference>
<dbReference type="HOGENOM" id="CLU_063903_0_0_1"/>
<dbReference type="AlphaFoldDB" id="A0A074YQD9"/>
<dbReference type="InterPro" id="IPR002575">
    <property type="entry name" value="Aminoglycoside_PTrfase"/>
</dbReference>
<dbReference type="InParanoid" id="A0A074YQD9"/>
<dbReference type="EMBL" id="KL584756">
    <property type="protein sequence ID" value="KEQ96297.1"/>
    <property type="molecule type" value="Genomic_DNA"/>
</dbReference>
<gene>
    <name evidence="2" type="ORF">AUEXF2481DRAFT_78733</name>
</gene>
<accession>A0A074YQD9</accession>
<evidence type="ECO:0000259" key="1">
    <source>
        <dbReference type="Pfam" id="PF01636"/>
    </source>
</evidence>
<dbReference type="OMA" id="STYEYSH"/>
<dbReference type="OrthoDB" id="10003767at2759"/>
<dbReference type="GeneID" id="25371482"/>
<dbReference type="RefSeq" id="XP_013345065.1">
    <property type="nucleotide sequence ID" value="XM_013489611.1"/>
</dbReference>
<keyword evidence="3" id="KW-1185">Reference proteome</keyword>
<proteinExistence type="predicted"/>
<organism evidence="2 3">
    <name type="scientific">Aureobasidium subglaciale (strain EXF-2481)</name>
    <name type="common">Aureobasidium pullulans var. subglaciale</name>
    <dbReference type="NCBI Taxonomy" id="1043005"/>
    <lineage>
        <taxon>Eukaryota</taxon>
        <taxon>Fungi</taxon>
        <taxon>Dikarya</taxon>
        <taxon>Ascomycota</taxon>
        <taxon>Pezizomycotina</taxon>
        <taxon>Dothideomycetes</taxon>
        <taxon>Dothideomycetidae</taxon>
        <taxon>Dothideales</taxon>
        <taxon>Saccotheciaceae</taxon>
        <taxon>Aureobasidium</taxon>
    </lineage>
</organism>
<sequence>MAPLENVVFRIPRFAPSGASLNKHIKDQFCILEALRPVKIKAPRILAYDCTSDNTLGMPFSLQTRLEGQRLDLVYQDLDLAERLGIASDLVDVLSSLDGVKLQRSGRLCSPEDVPPRKALGDMNDLSLADGPTVQGFGVGIGERTATVAAVSLQESLSTQLGAWLQHEGSDVAKSFVVDMFRRLEEICTEMTELGFFEERKSLASNILYHWDLEPRNIIVGPAPTDRTLDNSEKQALRIAGVLDWDDALSVPPVLACKPPVWLWDFSHNEDLPPNILADYDGDVDLLPLGLYDVKSDRVSDQSLQVRQFFETTFTERLYGDSSLVSRETYHDDAYGRGRWLRRLWRFALDGFSDNMHVERFQNFDEAWSEYRKTQSGV</sequence>
<dbReference type="PANTHER" id="PTHR21310:SF56">
    <property type="entry name" value="AMINOGLYCOSIDE PHOSPHOTRANSFERASE DOMAIN-CONTAINING PROTEIN"/>
    <property type="match status" value="1"/>
</dbReference>
<evidence type="ECO:0000313" key="2">
    <source>
        <dbReference type="EMBL" id="KEQ96297.1"/>
    </source>
</evidence>
<dbReference type="InterPro" id="IPR011009">
    <property type="entry name" value="Kinase-like_dom_sf"/>
</dbReference>
<evidence type="ECO:0000313" key="3">
    <source>
        <dbReference type="Proteomes" id="UP000030641"/>
    </source>
</evidence>
<dbReference type="Pfam" id="PF01636">
    <property type="entry name" value="APH"/>
    <property type="match status" value="1"/>
</dbReference>